<evidence type="ECO:0000256" key="3">
    <source>
        <dbReference type="ARBA" id="ARBA00022598"/>
    </source>
</evidence>
<comment type="similarity">
    <text evidence="1 10">Belongs to the folylpolyglutamate synthase family.</text>
</comment>
<reference evidence="13 14" key="1">
    <citation type="journal article" date="2021" name="ISME Commun">
        <title>Automated analysis of genomic sequences facilitates high-throughput and comprehensive description of bacteria.</title>
        <authorList>
            <person name="Hitch T.C.A."/>
        </authorList>
    </citation>
    <scope>NUCLEOTIDE SEQUENCE [LARGE SCALE GENOMIC DNA]</scope>
    <source>
        <strain evidence="13 14">Sanger_109</strain>
    </source>
</reference>
<dbReference type="SUPFAM" id="SSF53244">
    <property type="entry name" value="MurD-like peptide ligases, peptide-binding domain"/>
    <property type="match status" value="1"/>
</dbReference>
<dbReference type="Gene3D" id="3.90.190.20">
    <property type="entry name" value="Mur ligase, C-terminal domain"/>
    <property type="match status" value="1"/>
</dbReference>
<dbReference type="Proteomes" id="UP001652442">
    <property type="component" value="Unassembled WGS sequence"/>
</dbReference>
<keyword evidence="7" id="KW-0460">Magnesium</keyword>
<dbReference type="PANTHER" id="PTHR11136">
    <property type="entry name" value="FOLYLPOLYGLUTAMATE SYNTHASE-RELATED"/>
    <property type="match status" value="1"/>
</dbReference>
<keyword evidence="14" id="KW-1185">Reference proteome</keyword>
<evidence type="ECO:0000256" key="10">
    <source>
        <dbReference type="PIRNR" id="PIRNR001563"/>
    </source>
</evidence>
<dbReference type="EC" id="6.3.2.17" evidence="2"/>
<dbReference type="PANTHER" id="PTHR11136:SF0">
    <property type="entry name" value="DIHYDROFOLATE SYNTHETASE-RELATED"/>
    <property type="match status" value="1"/>
</dbReference>
<keyword evidence="4" id="KW-0479">Metal-binding</keyword>
<feature type="domain" description="Mur ligase C-terminal" evidence="11">
    <location>
        <begin position="292"/>
        <end position="411"/>
    </location>
</feature>
<dbReference type="Pfam" id="PF08245">
    <property type="entry name" value="Mur_ligase_M"/>
    <property type="match status" value="1"/>
</dbReference>
<protein>
    <recommendedName>
        <fullName evidence="2">tetrahydrofolate synthase</fullName>
        <ecNumber evidence="2">6.3.2.17</ecNumber>
    </recommendedName>
    <alternativeName>
        <fullName evidence="8">Tetrahydrofolylpolyglutamate synthase</fullName>
    </alternativeName>
</protein>
<evidence type="ECO:0000313" key="14">
    <source>
        <dbReference type="Proteomes" id="UP001652442"/>
    </source>
</evidence>
<sequence length="427" mass="47903">MNYQESMEFLEEIKKYGSILGLMSIQNLMSELGNVQEQLPVIHVAGTNGKGSVCAMLSSVYQQAGYQVGRFCTPDVFSYEEEFLYNNTPISRERLAEIFTTVRNACRRLIGKGCPHPTRFEVETAAAWLWMWEEKIDLAIIETGLGGETDATNLITKPFVSVFSSIGMDHMQFLGNTLEKIASVKAGIIKQGCPTVSSWQQEEAADVIRCRARQKNSQCIFAEEKWIRGLKFKNGMASFSYKEHEDIKLPLAGGFQVQNAACVLETLDLLKEYFPVNEAQIVKGLKDCLWPGRLEKIGSRPDVYIDGAHNTDAAEKLKETLETCFTEKRIVYIMGVLKDKEYKAISDIMFGPHDKVFLIKPENQRGLAAFRLEKILLEMQVEAVVKEHVKDALEAALQTVDSGDMILAFGSLSYLKEVKDAYGLTGQ</sequence>
<evidence type="ECO:0000256" key="8">
    <source>
        <dbReference type="ARBA" id="ARBA00030592"/>
    </source>
</evidence>
<evidence type="ECO:0000313" key="13">
    <source>
        <dbReference type="EMBL" id="MCU6760887.1"/>
    </source>
</evidence>
<dbReference type="InterPro" id="IPR036615">
    <property type="entry name" value="Mur_ligase_C_dom_sf"/>
</dbReference>
<dbReference type="InterPro" id="IPR004101">
    <property type="entry name" value="Mur_ligase_C"/>
</dbReference>
<dbReference type="RefSeq" id="WP_262590566.1">
    <property type="nucleotide sequence ID" value="NZ_JAOQJQ010000001.1"/>
</dbReference>
<evidence type="ECO:0000256" key="6">
    <source>
        <dbReference type="ARBA" id="ARBA00022840"/>
    </source>
</evidence>
<organism evidence="13 14">
    <name type="scientific">Brotonthovivens ammoniilytica</name>
    <dbReference type="NCBI Taxonomy" id="2981725"/>
    <lineage>
        <taxon>Bacteria</taxon>
        <taxon>Bacillati</taxon>
        <taxon>Bacillota</taxon>
        <taxon>Clostridia</taxon>
        <taxon>Lachnospirales</taxon>
        <taxon>Lachnospiraceae</taxon>
        <taxon>Brotonthovivens</taxon>
    </lineage>
</organism>
<evidence type="ECO:0000256" key="7">
    <source>
        <dbReference type="ARBA" id="ARBA00022842"/>
    </source>
</evidence>
<dbReference type="NCBIfam" id="TIGR01499">
    <property type="entry name" value="folC"/>
    <property type="match status" value="1"/>
</dbReference>
<accession>A0ABT2TFG9</accession>
<dbReference type="InterPro" id="IPR018109">
    <property type="entry name" value="Folylpolyglutamate_synth_CS"/>
</dbReference>
<evidence type="ECO:0000256" key="5">
    <source>
        <dbReference type="ARBA" id="ARBA00022741"/>
    </source>
</evidence>
<dbReference type="Gene3D" id="3.40.1190.10">
    <property type="entry name" value="Mur-like, catalytic domain"/>
    <property type="match status" value="1"/>
</dbReference>
<comment type="catalytic activity">
    <reaction evidence="9">
        <text>(6S)-5,6,7,8-tetrahydrofolyl-(gamma-L-Glu)(n) + L-glutamate + ATP = (6S)-5,6,7,8-tetrahydrofolyl-(gamma-L-Glu)(n+1) + ADP + phosphate + H(+)</text>
        <dbReference type="Rhea" id="RHEA:10580"/>
        <dbReference type="Rhea" id="RHEA-COMP:14738"/>
        <dbReference type="Rhea" id="RHEA-COMP:14740"/>
        <dbReference type="ChEBI" id="CHEBI:15378"/>
        <dbReference type="ChEBI" id="CHEBI:29985"/>
        <dbReference type="ChEBI" id="CHEBI:30616"/>
        <dbReference type="ChEBI" id="CHEBI:43474"/>
        <dbReference type="ChEBI" id="CHEBI:141005"/>
        <dbReference type="ChEBI" id="CHEBI:456216"/>
        <dbReference type="EC" id="6.3.2.17"/>
    </reaction>
</comment>
<comment type="caution">
    <text evidence="13">The sequence shown here is derived from an EMBL/GenBank/DDBJ whole genome shotgun (WGS) entry which is preliminary data.</text>
</comment>
<dbReference type="PIRSF" id="PIRSF001563">
    <property type="entry name" value="Folylpolyglu_synth"/>
    <property type="match status" value="1"/>
</dbReference>
<proteinExistence type="inferred from homology"/>
<evidence type="ECO:0000256" key="9">
    <source>
        <dbReference type="ARBA" id="ARBA00047493"/>
    </source>
</evidence>
<keyword evidence="5 10" id="KW-0547">Nucleotide-binding</keyword>
<evidence type="ECO:0000256" key="4">
    <source>
        <dbReference type="ARBA" id="ARBA00022723"/>
    </source>
</evidence>
<feature type="domain" description="Mur ligase central" evidence="12">
    <location>
        <begin position="44"/>
        <end position="264"/>
    </location>
</feature>
<gene>
    <name evidence="13" type="ORF">OCV88_00885</name>
</gene>
<evidence type="ECO:0000256" key="2">
    <source>
        <dbReference type="ARBA" id="ARBA00013025"/>
    </source>
</evidence>
<dbReference type="EMBL" id="JAOQJQ010000001">
    <property type="protein sequence ID" value="MCU6760887.1"/>
    <property type="molecule type" value="Genomic_DNA"/>
</dbReference>
<keyword evidence="3 10" id="KW-0436">Ligase</keyword>
<name>A0ABT2TFG9_9FIRM</name>
<evidence type="ECO:0000259" key="12">
    <source>
        <dbReference type="Pfam" id="PF08245"/>
    </source>
</evidence>
<dbReference type="InterPro" id="IPR001645">
    <property type="entry name" value="Folylpolyglutamate_synth"/>
</dbReference>
<evidence type="ECO:0000256" key="1">
    <source>
        <dbReference type="ARBA" id="ARBA00008276"/>
    </source>
</evidence>
<dbReference type="PROSITE" id="PS01012">
    <property type="entry name" value="FOLYLPOLYGLU_SYNT_2"/>
    <property type="match status" value="1"/>
</dbReference>
<keyword evidence="6 10" id="KW-0067">ATP-binding</keyword>
<dbReference type="InterPro" id="IPR036565">
    <property type="entry name" value="Mur-like_cat_sf"/>
</dbReference>
<evidence type="ECO:0000259" key="11">
    <source>
        <dbReference type="Pfam" id="PF02875"/>
    </source>
</evidence>
<dbReference type="Pfam" id="PF02875">
    <property type="entry name" value="Mur_ligase_C"/>
    <property type="match status" value="1"/>
</dbReference>
<dbReference type="SUPFAM" id="SSF53623">
    <property type="entry name" value="MurD-like peptide ligases, catalytic domain"/>
    <property type="match status" value="1"/>
</dbReference>
<dbReference type="InterPro" id="IPR013221">
    <property type="entry name" value="Mur_ligase_cen"/>
</dbReference>